<protein>
    <submittedName>
        <fullName evidence="1">Uncharacterized protein</fullName>
    </submittedName>
</protein>
<gene>
    <name evidence="1" type="ORF">EJD97_002802</name>
</gene>
<dbReference type="AlphaFoldDB" id="A0A6N2C3R3"/>
<reference evidence="1" key="1">
    <citation type="submission" date="2019-05" db="EMBL/GenBank/DDBJ databases">
        <title>The de novo reference genome and transcriptome assemblies of the wild tomato species Solanum chilense.</title>
        <authorList>
            <person name="Stam R."/>
            <person name="Nosenko T."/>
            <person name="Hoerger A.C."/>
            <person name="Stephan W."/>
            <person name="Seidel M.A."/>
            <person name="Kuhn J.M.M."/>
            <person name="Haberer G."/>
            <person name="Tellier A."/>
        </authorList>
    </citation>
    <scope>NUCLEOTIDE SEQUENCE</scope>
    <source>
        <tissue evidence="1">Mature leaves</tissue>
    </source>
</reference>
<organism evidence="1">
    <name type="scientific">Solanum chilense</name>
    <name type="common">Tomato</name>
    <name type="synonym">Lycopersicon chilense</name>
    <dbReference type="NCBI Taxonomy" id="4083"/>
    <lineage>
        <taxon>Eukaryota</taxon>
        <taxon>Viridiplantae</taxon>
        <taxon>Streptophyta</taxon>
        <taxon>Embryophyta</taxon>
        <taxon>Tracheophyta</taxon>
        <taxon>Spermatophyta</taxon>
        <taxon>Magnoliopsida</taxon>
        <taxon>eudicotyledons</taxon>
        <taxon>Gunneridae</taxon>
        <taxon>Pentapetalae</taxon>
        <taxon>asterids</taxon>
        <taxon>lamiids</taxon>
        <taxon>Solanales</taxon>
        <taxon>Solanaceae</taxon>
        <taxon>Solanoideae</taxon>
        <taxon>Solaneae</taxon>
        <taxon>Solanum</taxon>
        <taxon>Solanum subgen. Lycopersicon</taxon>
    </lineage>
</organism>
<proteinExistence type="predicted"/>
<name>A0A6N2C3R3_SOLCI</name>
<comment type="caution">
    <text evidence="1">The sequence shown here is derived from an EMBL/GenBank/DDBJ whole genome shotgun (WGS) entry which is preliminary data.</text>
</comment>
<sequence>MEKEADDNGEMDENMEKDTVFCRCLRKTDIVDSISLSIDKKVAEDHLPVLGRGKSQILRRTSSVWNLCTLALEITISVGEIQGSSQVEIYGSLNCL</sequence>
<accession>A0A6N2C3R3</accession>
<evidence type="ECO:0000313" key="1">
    <source>
        <dbReference type="EMBL" id="TMW99283.1"/>
    </source>
</evidence>
<dbReference type="EMBL" id="RXGB01001356">
    <property type="protein sequence ID" value="TMW99283.1"/>
    <property type="molecule type" value="Genomic_DNA"/>
</dbReference>